<evidence type="ECO:0000256" key="11">
    <source>
        <dbReference type="PROSITE-ProRule" id="PRU00042"/>
    </source>
</evidence>
<sequence length="150" mass="17542">MFKLNIPVFPFIKKIKTKALNSFLLYLVACVKQKSEINRKCIILFLAYMDKIKFILFYVPAESVKCQYCHLNLAKDTNVIVNHSKVCHYPTRSNSSSSFVCIFCSYYTAFRHCMRDHVRKHIGDKPFVCPFCPYTATQKAHLTVHIKVRH</sequence>
<keyword evidence="10" id="KW-0539">Nucleus</keyword>
<dbReference type="InterPro" id="IPR050688">
    <property type="entry name" value="Zinc_finger/UBP_domain"/>
</dbReference>
<dbReference type="SUPFAM" id="SSF57667">
    <property type="entry name" value="beta-beta-alpha zinc fingers"/>
    <property type="match status" value="1"/>
</dbReference>
<dbReference type="GO" id="GO:0003677">
    <property type="term" value="F:DNA binding"/>
    <property type="evidence" value="ECO:0007669"/>
    <property type="project" value="UniProtKB-KW"/>
</dbReference>
<evidence type="ECO:0000256" key="5">
    <source>
        <dbReference type="ARBA" id="ARBA00022771"/>
    </source>
</evidence>
<dbReference type="EMBL" id="HBUF01071196">
    <property type="protein sequence ID" value="CAG6629590.1"/>
    <property type="molecule type" value="Transcribed_RNA"/>
</dbReference>
<dbReference type="SMART" id="SM00355">
    <property type="entry name" value="ZnF_C2H2"/>
    <property type="match status" value="3"/>
</dbReference>
<feature type="domain" description="C2H2-type" evidence="12">
    <location>
        <begin position="99"/>
        <end position="126"/>
    </location>
</feature>
<organism evidence="13">
    <name type="scientific">Cacopsylla melanoneura</name>
    <dbReference type="NCBI Taxonomy" id="428564"/>
    <lineage>
        <taxon>Eukaryota</taxon>
        <taxon>Metazoa</taxon>
        <taxon>Ecdysozoa</taxon>
        <taxon>Arthropoda</taxon>
        <taxon>Hexapoda</taxon>
        <taxon>Insecta</taxon>
        <taxon>Pterygota</taxon>
        <taxon>Neoptera</taxon>
        <taxon>Paraneoptera</taxon>
        <taxon>Hemiptera</taxon>
        <taxon>Sternorrhyncha</taxon>
        <taxon>Psylloidea</taxon>
        <taxon>Psyllidae</taxon>
        <taxon>Psyllinae</taxon>
        <taxon>Cacopsylla</taxon>
    </lineage>
</organism>
<dbReference type="PROSITE" id="PS50157">
    <property type="entry name" value="ZINC_FINGER_C2H2_2"/>
    <property type="match status" value="2"/>
</dbReference>
<dbReference type="FunFam" id="3.30.160.60:FF:000075">
    <property type="entry name" value="Putative zinc finger protein 536"/>
    <property type="match status" value="1"/>
</dbReference>
<reference evidence="13" key="1">
    <citation type="submission" date="2021-05" db="EMBL/GenBank/DDBJ databases">
        <authorList>
            <person name="Alioto T."/>
            <person name="Alioto T."/>
            <person name="Gomez Garrido J."/>
        </authorList>
    </citation>
    <scope>NUCLEOTIDE SEQUENCE</scope>
</reference>
<dbReference type="GO" id="GO:0045944">
    <property type="term" value="P:positive regulation of transcription by RNA polymerase II"/>
    <property type="evidence" value="ECO:0007669"/>
    <property type="project" value="TreeGrafter"/>
</dbReference>
<evidence type="ECO:0000259" key="12">
    <source>
        <dbReference type="PROSITE" id="PS50157"/>
    </source>
</evidence>
<evidence type="ECO:0000256" key="10">
    <source>
        <dbReference type="ARBA" id="ARBA00023242"/>
    </source>
</evidence>
<dbReference type="PANTHER" id="PTHR24403">
    <property type="entry name" value="ZINC FINGER PROTEIN"/>
    <property type="match status" value="1"/>
</dbReference>
<keyword evidence="9" id="KW-0804">Transcription</keyword>
<comment type="subcellular location">
    <subcellularLocation>
        <location evidence="1">Nucleus</location>
    </subcellularLocation>
</comment>
<evidence type="ECO:0000256" key="1">
    <source>
        <dbReference type="ARBA" id="ARBA00004123"/>
    </source>
</evidence>
<dbReference type="AlphaFoldDB" id="A0A8D8QD98"/>
<keyword evidence="3" id="KW-0479">Metal-binding</keyword>
<dbReference type="InterPro" id="IPR013087">
    <property type="entry name" value="Znf_C2H2_type"/>
</dbReference>
<feature type="domain" description="C2H2-type" evidence="12">
    <location>
        <begin position="127"/>
        <end position="150"/>
    </location>
</feature>
<comment type="similarity">
    <text evidence="2">Belongs to the krueppel C2H2-type zinc-finger protein family.</text>
</comment>
<proteinExistence type="inferred from homology"/>
<dbReference type="GO" id="GO:0005634">
    <property type="term" value="C:nucleus"/>
    <property type="evidence" value="ECO:0007669"/>
    <property type="project" value="UniProtKB-SubCell"/>
</dbReference>
<keyword evidence="7" id="KW-0805">Transcription regulation</keyword>
<dbReference type="Gene3D" id="3.30.160.60">
    <property type="entry name" value="Classic Zinc Finger"/>
    <property type="match status" value="1"/>
</dbReference>
<evidence type="ECO:0000256" key="6">
    <source>
        <dbReference type="ARBA" id="ARBA00022833"/>
    </source>
</evidence>
<dbReference type="PANTHER" id="PTHR24403:SF67">
    <property type="entry name" value="FI01116P-RELATED"/>
    <property type="match status" value="1"/>
</dbReference>
<evidence type="ECO:0000256" key="8">
    <source>
        <dbReference type="ARBA" id="ARBA00023125"/>
    </source>
</evidence>
<evidence type="ECO:0000256" key="3">
    <source>
        <dbReference type="ARBA" id="ARBA00022723"/>
    </source>
</evidence>
<keyword evidence="6" id="KW-0862">Zinc</keyword>
<dbReference type="GO" id="GO:0008270">
    <property type="term" value="F:zinc ion binding"/>
    <property type="evidence" value="ECO:0007669"/>
    <property type="project" value="UniProtKB-KW"/>
</dbReference>
<evidence type="ECO:0000256" key="4">
    <source>
        <dbReference type="ARBA" id="ARBA00022737"/>
    </source>
</evidence>
<evidence type="ECO:0000256" key="2">
    <source>
        <dbReference type="ARBA" id="ARBA00006991"/>
    </source>
</evidence>
<protein>
    <submittedName>
        <fullName evidence="13">RE1-silencing transcription factor</fullName>
    </submittedName>
</protein>
<evidence type="ECO:0000313" key="13">
    <source>
        <dbReference type="EMBL" id="CAG6629590.1"/>
    </source>
</evidence>
<keyword evidence="5 11" id="KW-0863">Zinc-finger</keyword>
<evidence type="ECO:0000256" key="7">
    <source>
        <dbReference type="ARBA" id="ARBA00023015"/>
    </source>
</evidence>
<dbReference type="InterPro" id="IPR036236">
    <property type="entry name" value="Znf_C2H2_sf"/>
</dbReference>
<accession>A0A8D8QD98</accession>
<evidence type="ECO:0000256" key="9">
    <source>
        <dbReference type="ARBA" id="ARBA00023163"/>
    </source>
</evidence>
<keyword evidence="4" id="KW-0677">Repeat</keyword>
<keyword evidence="8" id="KW-0238">DNA-binding</keyword>
<name>A0A8D8QD98_9HEMI</name>